<dbReference type="AlphaFoldDB" id="A0A1W0WUN4"/>
<reference evidence="2" key="1">
    <citation type="submission" date="2017-01" db="EMBL/GenBank/DDBJ databases">
        <title>Comparative genomics of anhydrobiosis in the tardigrade Hypsibius dujardini.</title>
        <authorList>
            <person name="Yoshida Y."/>
            <person name="Koutsovoulos G."/>
            <person name="Laetsch D."/>
            <person name="Stevens L."/>
            <person name="Kumar S."/>
            <person name="Horikawa D."/>
            <person name="Ishino K."/>
            <person name="Komine S."/>
            <person name="Tomita M."/>
            <person name="Blaxter M."/>
            <person name="Arakawa K."/>
        </authorList>
    </citation>
    <scope>NUCLEOTIDE SEQUENCE [LARGE SCALE GENOMIC DNA]</scope>
    <source>
        <strain evidence="2">Z151</strain>
    </source>
</reference>
<proteinExistence type="predicted"/>
<dbReference type="OrthoDB" id="10561013at2759"/>
<accession>A0A1W0WUN4</accession>
<organism evidence="1 2">
    <name type="scientific">Hypsibius exemplaris</name>
    <name type="common">Freshwater tardigrade</name>
    <dbReference type="NCBI Taxonomy" id="2072580"/>
    <lineage>
        <taxon>Eukaryota</taxon>
        <taxon>Metazoa</taxon>
        <taxon>Ecdysozoa</taxon>
        <taxon>Tardigrada</taxon>
        <taxon>Eutardigrada</taxon>
        <taxon>Parachela</taxon>
        <taxon>Hypsibioidea</taxon>
        <taxon>Hypsibiidae</taxon>
        <taxon>Hypsibius</taxon>
    </lineage>
</organism>
<dbReference type="Proteomes" id="UP000192578">
    <property type="component" value="Unassembled WGS sequence"/>
</dbReference>
<sequence>MVYDIPNRILRVLVARKDLDSNELLSAYLDTSEYRPRSRGVLQVVRTGNARECLNQQPMDQDTTENVELAAISSDESVVEILTAGPKVNMCRFTIDGALDDPIVFYVSTTDPSNLFVEKYSTETVLAKIGYYGPIHDVLAILTHFVVMVNSKIFVYRLDGLSLLHEINNVELHSSAAFALAVNNHFAYCEQNSAGYVTSYHPDKMDTGEYAAGNCI</sequence>
<evidence type="ECO:0000313" key="1">
    <source>
        <dbReference type="EMBL" id="OQV18912.1"/>
    </source>
</evidence>
<evidence type="ECO:0000313" key="2">
    <source>
        <dbReference type="Proteomes" id="UP000192578"/>
    </source>
</evidence>
<comment type="caution">
    <text evidence="1">The sequence shown here is derived from an EMBL/GenBank/DDBJ whole genome shotgun (WGS) entry which is preliminary data.</text>
</comment>
<dbReference type="EMBL" id="MTYJ01000044">
    <property type="protein sequence ID" value="OQV18912.1"/>
    <property type="molecule type" value="Genomic_DNA"/>
</dbReference>
<gene>
    <name evidence="1" type="ORF">BV898_06974</name>
</gene>
<name>A0A1W0WUN4_HYPEX</name>
<protein>
    <submittedName>
        <fullName evidence="1">Uncharacterized protein</fullName>
    </submittedName>
</protein>
<keyword evidence="2" id="KW-1185">Reference proteome</keyword>